<dbReference type="FunFam" id="3.40.50.720:FF:000084">
    <property type="entry name" value="Short-chain dehydrogenase reductase"/>
    <property type="match status" value="1"/>
</dbReference>
<dbReference type="PANTHER" id="PTHR24321:SF8">
    <property type="entry name" value="ESTRADIOL 17-BETA-DEHYDROGENASE 8-RELATED"/>
    <property type="match status" value="1"/>
</dbReference>
<dbReference type="SUPFAM" id="SSF51735">
    <property type="entry name" value="NAD(P)-binding Rossmann-fold domains"/>
    <property type="match status" value="1"/>
</dbReference>
<reference evidence="3 4" key="1">
    <citation type="submission" date="2016-09" db="EMBL/GenBank/DDBJ databases">
        <title>Alteromonas lipolytica, a new species isolated from sea water.</title>
        <authorList>
            <person name="Wu Y.-H."/>
            <person name="Cheng H."/>
            <person name="Xu X.-W."/>
        </authorList>
    </citation>
    <scope>NUCLEOTIDE SEQUENCE [LARGE SCALE GENOMIC DNA]</scope>
    <source>
        <strain evidence="3 4">JW12</strain>
    </source>
</reference>
<evidence type="ECO:0000256" key="1">
    <source>
        <dbReference type="ARBA" id="ARBA00006484"/>
    </source>
</evidence>
<dbReference type="GO" id="GO:0016491">
    <property type="term" value="F:oxidoreductase activity"/>
    <property type="evidence" value="ECO:0007669"/>
    <property type="project" value="UniProtKB-KW"/>
</dbReference>
<evidence type="ECO:0000256" key="2">
    <source>
        <dbReference type="ARBA" id="ARBA00023002"/>
    </source>
</evidence>
<keyword evidence="2" id="KW-0560">Oxidoreductase</keyword>
<dbReference type="InterPro" id="IPR002347">
    <property type="entry name" value="SDR_fam"/>
</dbReference>
<dbReference type="EMBL" id="MJIC01000010">
    <property type="protein sequence ID" value="OFI35328.1"/>
    <property type="molecule type" value="Genomic_DNA"/>
</dbReference>
<gene>
    <name evidence="3" type="ORF">BFC17_13470</name>
</gene>
<dbReference type="PRINTS" id="PR00081">
    <property type="entry name" value="GDHRDH"/>
</dbReference>
<dbReference type="AlphaFoldDB" id="A0A1E8FI87"/>
<accession>A0A1E8FI87</accession>
<dbReference type="Proteomes" id="UP000176037">
    <property type="component" value="Unassembled WGS sequence"/>
</dbReference>
<evidence type="ECO:0000313" key="3">
    <source>
        <dbReference type="EMBL" id="OFI35328.1"/>
    </source>
</evidence>
<comment type="caution">
    <text evidence="3">The sequence shown here is derived from an EMBL/GenBank/DDBJ whole genome shotgun (WGS) entry which is preliminary data.</text>
</comment>
<dbReference type="Pfam" id="PF13561">
    <property type="entry name" value="adh_short_C2"/>
    <property type="match status" value="1"/>
</dbReference>
<evidence type="ECO:0000313" key="4">
    <source>
        <dbReference type="Proteomes" id="UP000176037"/>
    </source>
</evidence>
<dbReference type="Gene3D" id="3.40.50.720">
    <property type="entry name" value="NAD(P)-binding Rossmann-like Domain"/>
    <property type="match status" value="1"/>
</dbReference>
<dbReference type="InterPro" id="IPR036291">
    <property type="entry name" value="NAD(P)-bd_dom_sf"/>
</dbReference>
<dbReference type="PANTHER" id="PTHR24321">
    <property type="entry name" value="DEHYDROGENASES, SHORT CHAIN"/>
    <property type="match status" value="1"/>
</dbReference>
<dbReference type="STRING" id="1856405.BFC17_13470"/>
<evidence type="ECO:0008006" key="5">
    <source>
        <dbReference type="Google" id="ProtNLM"/>
    </source>
</evidence>
<organism evidence="3 4">
    <name type="scientific">Alteromonas lipolytica</name>
    <dbReference type="NCBI Taxonomy" id="1856405"/>
    <lineage>
        <taxon>Bacteria</taxon>
        <taxon>Pseudomonadati</taxon>
        <taxon>Pseudomonadota</taxon>
        <taxon>Gammaproteobacteria</taxon>
        <taxon>Alteromonadales</taxon>
        <taxon>Alteromonadaceae</taxon>
        <taxon>Alteromonas/Salinimonas group</taxon>
        <taxon>Alteromonas</taxon>
    </lineage>
</organism>
<comment type="similarity">
    <text evidence="1">Belongs to the short-chain dehydrogenases/reductases (SDR) family.</text>
</comment>
<dbReference type="CDD" id="cd05233">
    <property type="entry name" value="SDR_c"/>
    <property type="match status" value="1"/>
</dbReference>
<keyword evidence="4" id="KW-1185">Reference proteome</keyword>
<sequence length="254" mass="26994">MITGGSNGIGAHIVRRLLTAGAKVIIVDLSAPEIELPDNAHFYQCDLSSEQAIADLFGLPACQSGIDYLINTARGPRGVEPLAETSDSFEAGLGVSLKAPLLLAQHFIRQAGDPLTAQHRSIVNISSVCAQSVAQESASYHIAKAGIESLTRYLAVFAGAKGIRANAVAPGFIVADVHQQRFMADDNQAYRQKALQAHPVNRIGTEQDVADAVLFLASPAAKFITGQTLTVDGGLNLKDGWHQVANFEVNPNER</sequence>
<name>A0A1E8FI87_9ALTE</name>
<proteinExistence type="inferred from homology"/>
<protein>
    <recommendedName>
        <fullName evidence="5">Short-chain dehydrogenase</fullName>
    </recommendedName>
</protein>